<dbReference type="InterPro" id="IPR033932">
    <property type="entry name" value="YtcJ-like"/>
</dbReference>
<dbReference type="SUPFAM" id="SSF51338">
    <property type="entry name" value="Composite domain of metallo-dependent hydrolases"/>
    <property type="match status" value="1"/>
</dbReference>
<accession>A0A285IH76</accession>
<evidence type="ECO:0000259" key="1">
    <source>
        <dbReference type="Pfam" id="PF07969"/>
    </source>
</evidence>
<protein>
    <recommendedName>
        <fullName evidence="1">Amidohydrolase 3 domain-containing protein</fullName>
    </recommendedName>
</protein>
<dbReference type="Gene3D" id="3.10.310.70">
    <property type="match status" value="1"/>
</dbReference>
<dbReference type="InterPro" id="IPR013108">
    <property type="entry name" value="Amidohydro_3"/>
</dbReference>
<dbReference type="GO" id="GO:0016810">
    <property type="term" value="F:hydrolase activity, acting on carbon-nitrogen (but not peptide) bonds"/>
    <property type="evidence" value="ECO:0007669"/>
    <property type="project" value="InterPro"/>
</dbReference>
<sequence length="539" mass="57509">MTSADWIFHGGAIHTMAGTTTDAVAVRDGVIVALGDVRALQGPRTEVVNLDGGALLPGFHDAHVHPLPAGLQLTGCDLAEVHSLAEYRALIAAHRADGAWVLGSGWYGDVFPGGFPDRHELDRLIPDRPAVFMSHDAHGVWVNSTALALAGIDRDTPDPHAGVIHRDAGGEPTGMLSDAAADLVLRLVPEPDLAAREQALRTAQSHLHRLGVTGWQDAAIGAILGGPDPYDVYRAAEAAGWLTAKVTGALWWDRDAGLDQIERHLARRAETAGKKFRTTAIKIMQDGVCENLTAAVLTPYANVPHTHGLSFIEPEALAEAVRRLGAERFDVHLHAVGDRAVRECLDAIEASDRAWDHRHQIAHIDLIDPLDVPRFAVSRVIANLQPLWARQDPVLVETKLPYLTAAQQEMHFAFNTLAAAGAPLAMGSDWPVSSPDPLWGIHTAVNRTAPAADPHAQDVRAQTEPLLAGERLALAAALTAYTIGAARASRRDDTTGSLEVGKAADLVVLDADPYAVPASSLSAIRVRSTFADGVAVHHI</sequence>
<dbReference type="Proteomes" id="UP000219612">
    <property type="component" value="Unassembled WGS sequence"/>
</dbReference>
<dbReference type="InterPro" id="IPR032466">
    <property type="entry name" value="Metal_Hydrolase"/>
</dbReference>
<dbReference type="Gene3D" id="2.30.40.10">
    <property type="entry name" value="Urease, subunit C, domain 1"/>
    <property type="match status" value="1"/>
</dbReference>
<dbReference type="PANTHER" id="PTHR22642:SF2">
    <property type="entry name" value="PROTEIN LONG AFTER FAR-RED 3"/>
    <property type="match status" value="1"/>
</dbReference>
<gene>
    <name evidence="2" type="ORF">SAMN05421748_108112</name>
</gene>
<reference evidence="3" key="1">
    <citation type="submission" date="2017-09" db="EMBL/GenBank/DDBJ databases">
        <authorList>
            <person name="Varghese N."/>
            <person name="Submissions S."/>
        </authorList>
    </citation>
    <scope>NUCLEOTIDE SEQUENCE [LARGE SCALE GENOMIC DNA]</scope>
    <source>
        <strain evidence="3">CGMCC 4.6857</strain>
    </source>
</reference>
<name>A0A285IH76_9ACTN</name>
<dbReference type="Gene3D" id="3.20.20.140">
    <property type="entry name" value="Metal-dependent hydrolases"/>
    <property type="match status" value="1"/>
</dbReference>
<dbReference type="RefSeq" id="WP_097321655.1">
    <property type="nucleotide sequence ID" value="NZ_OBDY01000008.1"/>
</dbReference>
<evidence type="ECO:0000313" key="3">
    <source>
        <dbReference type="Proteomes" id="UP000219612"/>
    </source>
</evidence>
<organism evidence="2 3">
    <name type="scientific">Paractinoplanes atraurantiacus</name>
    <dbReference type="NCBI Taxonomy" id="1036182"/>
    <lineage>
        <taxon>Bacteria</taxon>
        <taxon>Bacillati</taxon>
        <taxon>Actinomycetota</taxon>
        <taxon>Actinomycetes</taxon>
        <taxon>Micromonosporales</taxon>
        <taxon>Micromonosporaceae</taxon>
        <taxon>Paractinoplanes</taxon>
    </lineage>
</organism>
<dbReference type="SUPFAM" id="SSF51556">
    <property type="entry name" value="Metallo-dependent hydrolases"/>
    <property type="match status" value="1"/>
</dbReference>
<proteinExistence type="predicted"/>
<dbReference type="CDD" id="cd01300">
    <property type="entry name" value="YtcJ_like"/>
    <property type="match status" value="1"/>
</dbReference>
<evidence type="ECO:0000313" key="2">
    <source>
        <dbReference type="EMBL" id="SNY47319.1"/>
    </source>
</evidence>
<keyword evidence="3" id="KW-1185">Reference proteome</keyword>
<dbReference type="PANTHER" id="PTHR22642">
    <property type="entry name" value="IMIDAZOLONEPROPIONASE"/>
    <property type="match status" value="1"/>
</dbReference>
<dbReference type="Pfam" id="PF07969">
    <property type="entry name" value="Amidohydro_3"/>
    <property type="match status" value="1"/>
</dbReference>
<dbReference type="AlphaFoldDB" id="A0A285IH76"/>
<feature type="domain" description="Amidohydrolase 3" evidence="1">
    <location>
        <begin position="46"/>
        <end position="537"/>
    </location>
</feature>
<dbReference type="OrthoDB" id="3173428at2"/>
<dbReference type="InterPro" id="IPR011059">
    <property type="entry name" value="Metal-dep_hydrolase_composite"/>
</dbReference>
<dbReference type="EMBL" id="OBDY01000008">
    <property type="protein sequence ID" value="SNY47319.1"/>
    <property type="molecule type" value="Genomic_DNA"/>
</dbReference>